<dbReference type="AlphaFoldDB" id="A0A9Q1KVR1"/>
<keyword evidence="3" id="KW-1185">Reference proteome</keyword>
<protein>
    <recommendedName>
        <fullName evidence="4">BED-type domain-containing protein</fullName>
    </recommendedName>
</protein>
<evidence type="ECO:0008006" key="4">
    <source>
        <dbReference type="Google" id="ProtNLM"/>
    </source>
</evidence>
<proteinExistence type="predicted"/>
<gene>
    <name evidence="2" type="ORF">Cgig2_032410</name>
</gene>
<feature type="compositionally biased region" description="Polar residues" evidence="1">
    <location>
        <begin position="31"/>
        <end position="48"/>
    </location>
</feature>
<evidence type="ECO:0000313" key="3">
    <source>
        <dbReference type="Proteomes" id="UP001153076"/>
    </source>
</evidence>
<name>A0A9Q1KVR1_9CARY</name>
<dbReference type="Proteomes" id="UP001153076">
    <property type="component" value="Unassembled WGS sequence"/>
</dbReference>
<evidence type="ECO:0000313" key="2">
    <source>
        <dbReference type="EMBL" id="KAJ8450785.1"/>
    </source>
</evidence>
<feature type="region of interest" description="Disordered" evidence="1">
    <location>
        <begin position="166"/>
        <end position="196"/>
    </location>
</feature>
<dbReference type="EMBL" id="JAKOGI010000012">
    <property type="protein sequence ID" value="KAJ8450785.1"/>
    <property type="molecule type" value="Genomic_DNA"/>
</dbReference>
<reference evidence="2" key="1">
    <citation type="submission" date="2022-04" db="EMBL/GenBank/DDBJ databases">
        <title>Carnegiea gigantea Genome sequencing and assembly v2.</title>
        <authorList>
            <person name="Copetti D."/>
            <person name="Sanderson M.J."/>
            <person name="Burquez A."/>
            <person name="Wojciechowski M.F."/>
        </authorList>
    </citation>
    <scope>NUCLEOTIDE SEQUENCE</scope>
    <source>
        <strain evidence="2">SGP5-SGP5p</strain>
        <tissue evidence="2">Aerial part</tissue>
    </source>
</reference>
<comment type="caution">
    <text evidence="2">The sequence shown here is derived from an EMBL/GenBank/DDBJ whole genome shotgun (WGS) entry which is preliminary data.</text>
</comment>
<sequence length="223" mass="24329">MAPQHGSRGRGRRAYGFDTSAFPSPSPSPLVRNSNARAPTHPSGSSIPCTPLTVELDDDSPSTKRRRWTSSVWKHYNIKEGKHFLDDKDRPYCKYCNGGPIDADSSNGTSHFRHHTDVGQMMMAEDIMPNLCTVGLTSSRVSTNADLVRWVPFYFSGHRTLPFVESPPTVGNRPPLSATGWSPASSVPVGATPTESSVAGDFSGDRKFAGKFFRLCFPPDLAV</sequence>
<accession>A0A9Q1KVR1</accession>
<evidence type="ECO:0000256" key="1">
    <source>
        <dbReference type="SAM" id="MobiDB-lite"/>
    </source>
</evidence>
<feature type="region of interest" description="Disordered" evidence="1">
    <location>
        <begin position="1"/>
        <end position="64"/>
    </location>
</feature>
<organism evidence="2 3">
    <name type="scientific">Carnegiea gigantea</name>
    <dbReference type="NCBI Taxonomy" id="171969"/>
    <lineage>
        <taxon>Eukaryota</taxon>
        <taxon>Viridiplantae</taxon>
        <taxon>Streptophyta</taxon>
        <taxon>Embryophyta</taxon>
        <taxon>Tracheophyta</taxon>
        <taxon>Spermatophyta</taxon>
        <taxon>Magnoliopsida</taxon>
        <taxon>eudicotyledons</taxon>
        <taxon>Gunneridae</taxon>
        <taxon>Pentapetalae</taxon>
        <taxon>Caryophyllales</taxon>
        <taxon>Cactineae</taxon>
        <taxon>Cactaceae</taxon>
        <taxon>Cactoideae</taxon>
        <taxon>Echinocereeae</taxon>
        <taxon>Carnegiea</taxon>
    </lineage>
</organism>